<reference evidence="7 8" key="1">
    <citation type="submission" date="2019-01" db="EMBL/GenBank/DDBJ databases">
        <title>Draft Genome and Complete Hox-Cluster Characterization of the Sterlet Sturgeon (Acipenser ruthenus).</title>
        <authorList>
            <person name="Wei Q."/>
        </authorList>
    </citation>
    <scope>NUCLEOTIDE SEQUENCE [LARGE SCALE GENOMIC DNA]</scope>
    <source>
        <strain evidence="7">WHYD16114868_AA</strain>
        <tissue evidence="7">Blood</tissue>
    </source>
</reference>
<dbReference type="InterPro" id="IPR051294">
    <property type="entry name" value="HORMA_MeioticProgression"/>
</dbReference>
<protein>
    <submittedName>
        <fullName evidence="7">HORMA domain-containing protein 1</fullName>
    </submittedName>
</protein>
<proteinExistence type="predicted"/>
<evidence type="ECO:0000313" key="7">
    <source>
        <dbReference type="EMBL" id="RXM31937.1"/>
    </source>
</evidence>
<dbReference type="PROSITE" id="PS50815">
    <property type="entry name" value="HORMA"/>
    <property type="match status" value="1"/>
</dbReference>
<sequence length="111" mass="12808">MQNLDTLPNDVSLTIKLYYYDDVTSTDYQPPGFKFGECDSLWFEGTAVHIKVGELKSAFHVVKVQVTADQEKMERMQRENALKEDIDNSEKKKGFRNKNKKSCIEITKQAI</sequence>
<comment type="caution">
    <text evidence="7">The sequence shown here is derived from an EMBL/GenBank/DDBJ whole genome shotgun (WGS) entry which is preliminary data.</text>
</comment>
<comment type="subcellular location">
    <subcellularLocation>
        <location evidence="2">Chromosome</location>
    </subcellularLocation>
    <subcellularLocation>
        <location evidence="1">Nucleus</location>
    </subcellularLocation>
</comment>
<dbReference type="PANTHER" id="PTHR48225:SF4">
    <property type="entry name" value="ZEBRAFISH TESTIS-EXPRESSED 38"/>
    <property type="match status" value="1"/>
</dbReference>
<dbReference type="Pfam" id="PF02301">
    <property type="entry name" value="HORMA"/>
    <property type="match status" value="1"/>
</dbReference>
<dbReference type="GO" id="GO:0005634">
    <property type="term" value="C:nucleus"/>
    <property type="evidence" value="ECO:0007669"/>
    <property type="project" value="UniProtKB-SubCell"/>
</dbReference>
<feature type="domain" description="HORMA" evidence="6">
    <location>
        <begin position="1"/>
        <end position="66"/>
    </location>
</feature>
<keyword evidence="8" id="KW-1185">Reference proteome</keyword>
<dbReference type="EMBL" id="SCEB01214979">
    <property type="protein sequence ID" value="RXM31937.1"/>
    <property type="molecule type" value="Genomic_DNA"/>
</dbReference>
<dbReference type="AlphaFoldDB" id="A0A444U9T6"/>
<dbReference type="InterPro" id="IPR003511">
    <property type="entry name" value="HORMA_dom"/>
</dbReference>
<dbReference type="PANTHER" id="PTHR48225">
    <property type="entry name" value="HORMA DOMAIN-CONTAINING PROTEIN 1"/>
    <property type="match status" value="1"/>
</dbReference>
<keyword evidence="5" id="KW-0469">Meiosis</keyword>
<keyword evidence="4" id="KW-0539">Nucleus</keyword>
<evidence type="ECO:0000256" key="5">
    <source>
        <dbReference type="ARBA" id="ARBA00023254"/>
    </source>
</evidence>
<dbReference type="GO" id="GO:0051321">
    <property type="term" value="P:meiotic cell cycle"/>
    <property type="evidence" value="ECO:0007669"/>
    <property type="project" value="UniProtKB-KW"/>
</dbReference>
<evidence type="ECO:0000256" key="3">
    <source>
        <dbReference type="ARBA" id="ARBA00022454"/>
    </source>
</evidence>
<dbReference type="GO" id="GO:0005694">
    <property type="term" value="C:chromosome"/>
    <property type="evidence" value="ECO:0007669"/>
    <property type="project" value="UniProtKB-SubCell"/>
</dbReference>
<evidence type="ECO:0000259" key="6">
    <source>
        <dbReference type="PROSITE" id="PS50815"/>
    </source>
</evidence>
<evidence type="ECO:0000313" key="8">
    <source>
        <dbReference type="Proteomes" id="UP000289886"/>
    </source>
</evidence>
<evidence type="ECO:0000256" key="1">
    <source>
        <dbReference type="ARBA" id="ARBA00004123"/>
    </source>
</evidence>
<evidence type="ECO:0000256" key="4">
    <source>
        <dbReference type="ARBA" id="ARBA00023242"/>
    </source>
</evidence>
<dbReference type="SUPFAM" id="SSF56019">
    <property type="entry name" value="The spindle assembly checkpoint protein mad2"/>
    <property type="match status" value="1"/>
</dbReference>
<gene>
    <name evidence="7" type="ORF">EOD39_6542</name>
</gene>
<name>A0A444U9T6_ACIRT</name>
<dbReference type="Gene3D" id="3.30.900.10">
    <property type="entry name" value="HORMA domain"/>
    <property type="match status" value="1"/>
</dbReference>
<evidence type="ECO:0000256" key="2">
    <source>
        <dbReference type="ARBA" id="ARBA00004286"/>
    </source>
</evidence>
<keyword evidence="3" id="KW-0158">Chromosome</keyword>
<accession>A0A444U9T6</accession>
<dbReference type="InterPro" id="IPR036570">
    <property type="entry name" value="HORMA_dom_sf"/>
</dbReference>
<dbReference type="Proteomes" id="UP000289886">
    <property type="component" value="Unassembled WGS sequence"/>
</dbReference>
<organism evidence="7 8">
    <name type="scientific">Acipenser ruthenus</name>
    <name type="common">Sterlet sturgeon</name>
    <dbReference type="NCBI Taxonomy" id="7906"/>
    <lineage>
        <taxon>Eukaryota</taxon>
        <taxon>Metazoa</taxon>
        <taxon>Chordata</taxon>
        <taxon>Craniata</taxon>
        <taxon>Vertebrata</taxon>
        <taxon>Euteleostomi</taxon>
        <taxon>Actinopterygii</taxon>
        <taxon>Chondrostei</taxon>
        <taxon>Acipenseriformes</taxon>
        <taxon>Acipenseridae</taxon>
        <taxon>Acipenser</taxon>
    </lineage>
</organism>